<feature type="transmembrane region" description="Helical" evidence="2">
    <location>
        <begin position="364"/>
        <end position="382"/>
    </location>
</feature>
<evidence type="ECO:0000256" key="1">
    <source>
        <dbReference type="SAM" id="MobiDB-lite"/>
    </source>
</evidence>
<proteinExistence type="predicted"/>
<keyword evidence="3" id="KW-0732">Signal</keyword>
<feature type="transmembrane region" description="Helical" evidence="2">
    <location>
        <begin position="337"/>
        <end position="358"/>
    </location>
</feature>
<evidence type="ECO:0000313" key="4">
    <source>
        <dbReference type="EMBL" id="KUN85540.1"/>
    </source>
</evidence>
<feature type="transmembrane region" description="Helical" evidence="2">
    <location>
        <begin position="500"/>
        <end position="523"/>
    </location>
</feature>
<feature type="transmembrane region" description="Helical" evidence="2">
    <location>
        <begin position="566"/>
        <end position="587"/>
    </location>
</feature>
<sequence>MPTATLIRAGAAVLLAALCLCLPGAARAVASGGQEPKDRVGTITIEVGWDRSRQEVVIIETCSYTLAARSPGLAQARIDGVGRCDQPGVLRDRKVPDFDGARIRPDRVIQRSAHARAQVRSFFVLYLDRRSGEQKLTITPHPEARADPRSGFPPDVWMVTVTAPKWSFSNVHGPVESQSADSVTWRVDTATGSGKEGPAVARSVELTRSVKTTRMPTARHQTRGEMLTAFALAGCGIGAVAALLVAGLAGPAVPRRWAAATLAFAAVACACARSALPTPPLPPGTTHLDFFYASMPIPPAYTWSPGPVLGLWLWYVLPTAAWWFTRRVVTGRPPSGPTLVASCVSPLLSLVLMAAGGTAWDTGAGARLVAAALAASALALSGQRLRRGSAVRRWAPTAGALLWTVLVTWELARTPVIADGHAELSGWSAVAALVCTWPAAAWLVSLLAPALRRTLGPAVRTACFLLLWVTLVAPFVVAYLPPTPLSRGNEAWYEYRHPLFTDYAAFPFFVMTVCGIAVQIAYLWRRGARGDTGRAVEPVGRVLLVCAALTAFGAPNLRTLTMWGEALAVLSASVASLVLLPIGSAASTARLRCVGRRGHARFMDRWLTTQLIWDTRADFQRSARSALAEDMTVSDFSDRWRGLAVPGRNGDPESRLRRAKRFALGTNAGRSPWTAGLVGAGRAQLLALPWAVYKAVTSGTVGADNFMPFHLNLMFQILRFTHWALYGFVYGYFYAMLRGLTPVGKAAWLMLGILPAEVLPMATLTVDPQYARDPSVNDLVTGCAGVAGQTLVLCMLLGLWWEWSLARAAGMKWSQIRNFRRLSSITVPAGTVLVAGATAFATTIAGTWAQPDLKPPGEVQSSQPAHPSEPAP</sequence>
<keyword evidence="2" id="KW-0472">Membrane</keyword>
<comment type="caution">
    <text evidence="4">The sequence shown here is derived from an EMBL/GenBank/DDBJ whole genome shotgun (WGS) entry which is preliminary data.</text>
</comment>
<feature type="chain" id="PRO_5007106903" evidence="3">
    <location>
        <begin position="29"/>
        <end position="872"/>
    </location>
</feature>
<dbReference type="STRING" id="285568.AQJ66_13610"/>
<gene>
    <name evidence="4" type="ORF">AQJ66_13610</name>
</gene>
<evidence type="ECO:0000313" key="5">
    <source>
        <dbReference type="Proteomes" id="UP000053024"/>
    </source>
</evidence>
<keyword evidence="5" id="KW-1185">Reference proteome</keyword>
<reference evidence="4 5" key="1">
    <citation type="submission" date="2015-10" db="EMBL/GenBank/DDBJ databases">
        <title>Draft genome sequence of Streptomyces bungoensis DSM 41781, type strain for the species Streptomyces bungoensis.</title>
        <authorList>
            <person name="Ruckert C."/>
            <person name="Winkler A."/>
            <person name="Kalinowski J."/>
            <person name="Kampfer P."/>
            <person name="Glaeser S."/>
        </authorList>
    </citation>
    <scope>NUCLEOTIDE SEQUENCE [LARGE SCALE GENOMIC DNA]</scope>
    <source>
        <strain evidence="4 5">DSM 41781</strain>
    </source>
</reference>
<feature type="signal peptide" evidence="3">
    <location>
        <begin position="1"/>
        <end position="28"/>
    </location>
</feature>
<feature type="transmembrane region" description="Helical" evidence="2">
    <location>
        <begin position="822"/>
        <end position="849"/>
    </location>
</feature>
<feature type="transmembrane region" description="Helical" evidence="2">
    <location>
        <begin position="424"/>
        <end position="447"/>
    </location>
</feature>
<dbReference type="Proteomes" id="UP000053024">
    <property type="component" value="Unassembled WGS sequence"/>
</dbReference>
<feature type="transmembrane region" description="Helical" evidence="2">
    <location>
        <begin position="308"/>
        <end position="325"/>
    </location>
</feature>
<name>A0A101T4E2_9ACTN</name>
<feature type="transmembrane region" description="Helical" evidence="2">
    <location>
        <begin position="459"/>
        <end position="480"/>
    </location>
</feature>
<feature type="transmembrane region" description="Helical" evidence="2">
    <location>
        <begin position="535"/>
        <end position="554"/>
    </location>
</feature>
<protein>
    <submittedName>
        <fullName evidence="4">Uncharacterized protein</fullName>
    </submittedName>
</protein>
<accession>A0A101T4E2</accession>
<feature type="region of interest" description="Disordered" evidence="1">
    <location>
        <begin position="851"/>
        <end position="872"/>
    </location>
</feature>
<dbReference type="AlphaFoldDB" id="A0A101T4E2"/>
<dbReference type="EMBL" id="LMWX01000019">
    <property type="protein sequence ID" value="KUN85540.1"/>
    <property type="molecule type" value="Genomic_DNA"/>
</dbReference>
<feature type="transmembrane region" description="Helical" evidence="2">
    <location>
        <begin position="394"/>
        <end position="412"/>
    </location>
</feature>
<organism evidence="4 5">
    <name type="scientific">Streptomyces bungoensis</name>
    <dbReference type="NCBI Taxonomy" id="285568"/>
    <lineage>
        <taxon>Bacteria</taxon>
        <taxon>Bacillati</taxon>
        <taxon>Actinomycetota</taxon>
        <taxon>Actinomycetes</taxon>
        <taxon>Kitasatosporales</taxon>
        <taxon>Streptomycetaceae</taxon>
        <taxon>Streptomyces</taxon>
    </lineage>
</organism>
<evidence type="ECO:0000256" key="2">
    <source>
        <dbReference type="SAM" id="Phobius"/>
    </source>
</evidence>
<keyword evidence="2" id="KW-1133">Transmembrane helix</keyword>
<feature type="transmembrane region" description="Helical" evidence="2">
    <location>
        <begin position="713"/>
        <end position="735"/>
    </location>
</feature>
<keyword evidence="2" id="KW-0812">Transmembrane</keyword>
<feature type="transmembrane region" description="Helical" evidence="2">
    <location>
        <begin position="226"/>
        <end position="250"/>
    </location>
</feature>
<feature type="transmembrane region" description="Helical" evidence="2">
    <location>
        <begin position="779"/>
        <end position="801"/>
    </location>
</feature>
<evidence type="ECO:0000256" key="3">
    <source>
        <dbReference type="SAM" id="SignalP"/>
    </source>
</evidence>
<feature type="transmembrane region" description="Helical" evidence="2">
    <location>
        <begin position="747"/>
        <end position="767"/>
    </location>
</feature>
<feature type="transmembrane region" description="Helical" evidence="2">
    <location>
        <begin position="673"/>
        <end position="693"/>
    </location>
</feature>